<comment type="subcellular location">
    <subcellularLocation>
        <location evidence="1">Cell membrane</location>
        <topology evidence="1">Peripheral membrane protein</topology>
        <orientation evidence="1">Cytoplasmic side</orientation>
    </subcellularLocation>
</comment>
<keyword evidence="1" id="KW-0472">Membrane</keyword>
<evidence type="ECO:0000256" key="1">
    <source>
        <dbReference type="HAMAP-Rule" id="MF_00386"/>
    </source>
</evidence>
<dbReference type="RefSeq" id="WP_000920195.1">
    <property type="nucleotide sequence ID" value="NZ_ALSF01000074.1"/>
</dbReference>
<dbReference type="Proteomes" id="UP000015176">
    <property type="component" value="Unassembled WGS sequence"/>
</dbReference>
<evidence type="ECO:0000256" key="2">
    <source>
        <dbReference type="SAM" id="MobiDB-lite"/>
    </source>
</evidence>
<comment type="function">
    <text evidence="1">Could be involved in insertion of integral membrane proteins into the membrane.</text>
</comment>
<comment type="similarity">
    <text evidence="1">Belongs to the UPF0161 family.</text>
</comment>
<sequence length="83" mass="9408">MLKSFLIFLVRFYQKNISPAFPASCRYCPTCSTYMIEAIQKHGLKGVLMGIARILRCHPLAHGGNDPVPDHFSLRRNKTDISD</sequence>
<protein>
    <recommendedName>
        <fullName evidence="1">Putative membrane protein insertion efficiency factor</fullName>
    </recommendedName>
</protein>
<proteinExistence type="inferred from homology"/>
<organism evidence="3 4">
    <name type="scientific">Streptococcus agalactiae MRI Z1-216</name>
    <dbReference type="NCBI Taxonomy" id="1154879"/>
    <lineage>
        <taxon>Bacteria</taxon>
        <taxon>Bacillati</taxon>
        <taxon>Bacillota</taxon>
        <taxon>Bacilli</taxon>
        <taxon>Lactobacillales</taxon>
        <taxon>Streptococcaceae</taxon>
        <taxon>Streptococcus</taxon>
    </lineage>
</organism>
<accession>A0AAD3A3U8</accession>
<dbReference type="AlphaFoldDB" id="A0AAD3A3U8"/>
<feature type="region of interest" description="Disordered" evidence="2">
    <location>
        <begin position="63"/>
        <end position="83"/>
    </location>
</feature>
<comment type="caution">
    <text evidence="3">The sequence shown here is derived from an EMBL/GenBank/DDBJ whole genome shotgun (WGS) entry which is preliminary data.</text>
</comment>
<reference evidence="3 4" key="1">
    <citation type="submission" date="2012-07" db="EMBL/GenBank/DDBJ databases">
        <authorList>
            <person name="Moroni P."/>
            <person name="Richards V.P."/>
            <person name="Durkin S.A.S."/>
            <person name="Kim M."/>
            <person name="Pavinski Bitar P.D."/>
            <person name="Stanhope M.J."/>
            <person name="Town C.D."/>
            <person name="Zadoks R.N."/>
            <person name="Venter J.C."/>
        </authorList>
    </citation>
    <scope>NUCLEOTIDE SEQUENCE [LARGE SCALE GENOMIC DNA]</scope>
    <source>
        <strain evidence="3 4">MRI Z1-216</strain>
    </source>
</reference>
<dbReference type="InterPro" id="IPR002696">
    <property type="entry name" value="Membr_insert_effic_factor_YidD"/>
</dbReference>
<dbReference type="GO" id="GO:0005886">
    <property type="term" value="C:plasma membrane"/>
    <property type="evidence" value="ECO:0007669"/>
    <property type="project" value="UniProtKB-SubCell"/>
</dbReference>
<dbReference type="EMBL" id="ALSF01000074">
    <property type="protein sequence ID" value="EPU38878.1"/>
    <property type="molecule type" value="Genomic_DNA"/>
</dbReference>
<dbReference type="Pfam" id="PF01809">
    <property type="entry name" value="YidD"/>
    <property type="match status" value="1"/>
</dbReference>
<keyword evidence="1" id="KW-1003">Cell membrane</keyword>
<gene>
    <name evidence="3" type="ORF">SAG0164_03740</name>
</gene>
<name>A0AAD3A3U8_STRAG</name>
<feature type="compositionally biased region" description="Basic and acidic residues" evidence="2">
    <location>
        <begin position="68"/>
        <end position="83"/>
    </location>
</feature>
<dbReference type="PANTHER" id="PTHR33383">
    <property type="entry name" value="MEMBRANE PROTEIN INSERTION EFFICIENCY FACTOR-RELATED"/>
    <property type="match status" value="1"/>
</dbReference>
<evidence type="ECO:0000313" key="4">
    <source>
        <dbReference type="Proteomes" id="UP000015176"/>
    </source>
</evidence>
<dbReference type="NCBIfam" id="TIGR00278">
    <property type="entry name" value="membrane protein insertion efficiency factor YidD"/>
    <property type="match status" value="1"/>
</dbReference>
<dbReference type="HAMAP" id="MF_00386">
    <property type="entry name" value="UPF0161_YidD"/>
    <property type="match status" value="1"/>
</dbReference>
<dbReference type="SMART" id="SM01234">
    <property type="entry name" value="Haemolytic"/>
    <property type="match status" value="1"/>
</dbReference>
<evidence type="ECO:0000313" key="3">
    <source>
        <dbReference type="EMBL" id="EPU38878.1"/>
    </source>
</evidence>
<dbReference type="PANTHER" id="PTHR33383:SF1">
    <property type="entry name" value="MEMBRANE PROTEIN INSERTION EFFICIENCY FACTOR-RELATED"/>
    <property type="match status" value="1"/>
</dbReference>